<evidence type="ECO:0000313" key="3">
    <source>
        <dbReference type="Proteomes" id="UP000272015"/>
    </source>
</evidence>
<comment type="caution">
    <text evidence="2">The sequence shown here is derived from an EMBL/GenBank/DDBJ whole genome shotgun (WGS) entry which is preliminary data.</text>
</comment>
<dbReference type="SMART" id="SM00257">
    <property type="entry name" value="LysM"/>
    <property type="match status" value="3"/>
</dbReference>
<gene>
    <name evidence="2" type="ORF">D6T64_09370</name>
</gene>
<dbReference type="CDD" id="cd00118">
    <property type="entry name" value="LysM"/>
    <property type="match status" value="3"/>
</dbReference>
<accession>A0A3A5MNN4</accession>
<organism evidence="2 3">
    <name type="scientific">Cryobacterium melibiosiphilum</name>
    <dbReference type="NCBI Taxonomy" id="995039"/>
    <lineage>
        <taxon>Bacteria</taxon>
        <taxon>Bacillati</taxon>
        <taxon>Actinomycetota</taxon>
        <taxon>Actinomycetes</taxon>
        <taxon>Micrococcales</taxon>
        <taxon>Microbacteriaceae</taxon>
        <taxon>Cryobacterium</taxon>
    </lineage>
</organism>
<evidence type="ECO:0000313" key="2">
    <source>
        <dbReference type="EMBL" id="RJT88758.1"/>
    </source>
</evidence>
<dbReference type="Gene3D" id="3.10.350.10">
    <property type="entry name" value="LysM domain"/>
    <property type="match status" value="3"/>
</dbReference>
<dbReference type="InterPro" id="IPR036779">
    <property type="entry name" value="LysM_dom_sf"/>
</dbReference>
<dbReference type="Proteomes" id="UP000272015">
    <property type="component" value="Unassembled WGS sequence"/>
</dbReference>
<evidence type="ECO:0000259" key="1">
    <source>
        <dbReference type="PROSITE" id="PS51782"/>
    </source>
</evidence>
<dbReference type="PANTHER" id="PTHR33734">
    <property type="entry name" value="LYSM DOMAIN-CONTAINING GPI-ANCHORED PROTEIN 2"/>
    <property type="match status" value="1"/>
</dbReference>
<dbReference type="InterPro" id="IPR018392">
    <property type="entry name" value="LysM"/>
</dbReference>
<dbReference type="PROSITE" id="PS51782">
    <property type="entry name" value="LYSM"/>
    <property type="match status" value="3"/>
</dbReference>
<dbReference type="AlphaFoldDB" id="A0A3A5MNN4"/>
<protein>
    <submittedName>
        <fullName evidence="2">LysM peptidoglycan-binding domain-containing protein</fullName>
    </submittedName>
</protein>
<dbReference type="OrthoDB" id="5171895at2"/>
<feature type="domain" description="LysM" evidence="1">
    <location>
        <begin position="231"/>
        <end position="275"/>
    </location>
</feature>
<dbReference type="EMBL" id="QZVS01000080">
    <property type="protein sequence ID" value="RJT88758.1"/>
    <property type="molecule type" value="Genomic_DNA"/>
</dbReference>
<name>A0A3A5MNN4_9MICO</name>
<dbReference type="PANTHER" id="PTHR33734:SF22">
    <property type="entry name" value="MEMBRANE-BOUND LYTIC MUREIN TRANSGLYCOSYLASE D"/>
    <property type="match status" value="1"/>
</dbReference>
<feature type="domain" description="LysM" evidence="1">
    <location>
        <begin position="95"/>
        <end position="139"/>
    </location>
</feature>
<sequence>MSAEVSTIVQKVVALAQKRRDSRPNDETPSSRGASRSLALSVPIVLVSTLAISLNLASPAQAAVIAKKPLGSGPLLAAPAPTLATAAVRAEAAPVDYTVAEGDTISGIAARFGLASASVLALNGLGWSALIFPGQVLKLAEQAPAPAATPAAAPAAGQHTVASGDTISGIAAGSGQSIQAILDANGLTRSSTIFPGQSLVIPGAAATVAAVTPVAAPVAITPVAFVAPPAGSHTIAAGDTIGAVAAAAGLSVQEMLDANGLGWSSIIYPGQVLTVPQPAAVIAAAAAAAAAEAAAAAAQAETAVAVTTVMTDEMRQNAQTIVSVGRAAGVSDQGLVIALAAAAQESGLRNVDHGDRDSLGLFQQRPSIGWGTDEQVMDPTRASLAFFGGAGNPNPGVTRGLLDIPGWESMSVTDAAQAVQISAHPDFYAKWEASARLWLPQLG</sequence>
<keyword evidence="3" id="KW-1185">Reference proteome</keyword>
<feature type="domain" description="LysM" evidence="1">
    <location>
        <begin position="157"/>
        <end position="201"/>
    </location>
</feature>
<dbReference type="SUPFAM" id="SSF54106">
    <property type="entry name" value="LysM domain"/>
    <property type="match status" value="3"/>
</dbReference>
<dbReference type="Pfam" id="PF01476">
    <property type="entry name" value="LysM"/>
    <property type="match status" value="3"/>
</dbReference>
<proteinExistence type="predicted"/>
<reference evidence="2 3" key="1">
    <citation type="submission" date="2018-09" db="EMBL/GenBank/DDBJ databases">
        <title>Novel species of Cryobacterium.</title>
        <authorList>
            <person name="Liu Q."/>
            <person name="Xin Y.-H."/>
        </authorList>
    </citation>
    <scope>NUCLEOTIDE SEQUENCE [LARGE SCALE GENOMIC DNA]</scope>
    <source>
        <strain evidence="2 3">Hh39</strain>
    </source>
</reference>